<dbReference type="Proteomes" id="UP000887579">
    <property type="component" value="Unplaced"/>
</dbReference>
<sequence length="606" mass="70695">MSRQQSDQTTEPEMMQFKASQKLFNPNISIADSQRFSTVGQNKLKILVKLFLDKIEFKTVKLEFEEQFSLQQLIPIIFEKADLPTVNYELQTVAVLNKQNEKYITEQPHETVAIISSFENEQQKLPINTSKIENIKELSALLLQQMDVKDGNIVIQKFDEDFGENLDVNEEDKFDPTKTYIMQMTKFVEFDVSVAPNVEYGLKNCGNNSVIELRTTTEKETVEPASILPAPVFSSAVFEAKYPFENVVKPEVPEVEEHAAPSFVEAKSEVLEVVSNQAIFSEENNTFDIQRSDELTPYMSLSVEQQPMQIPLNSNFDFQVETDNEKIKIDVHRNILDLLSTENYEDLSKKLIDKCIWKNADTLTAIIDLIFEQAVKEPNYVCIYSDLCLALHNAERKMEGDHFQSSILGEIVQKCQNIFETELTNFLYSVIKIRKQLSENIYGTKWYYLDKQLDEINEKKKKQMFGISKLLAYLYKIDFFNFQIIKNCITIFFQMADKFENELMVEFAFELMKNVGPFVVEKRKEDLDMLNNFVNDISYLCNFKFPNYFEDEVDDLRKLRNRRWIKVEHSFENANTNNSIGPIGRSLILRLRDYRLRSKHQQLANQ</sequence>
<evidence type="ECO:0000313" key="2">
    <source>
        <dbReference type="WBParaSite" id="ES5_v2.g18167.t1"/>
    </source>
</evidence>
<accession>A0AC34FLN5</accession>
<proteinExistence type="predicted"/>
<dbReference type="WBParaSite" id="ES5_v2.g18167.t1">
    <property type="protein sequence ID" value="ES5_v2.g18167.t1"/>
    <property type="gene ID" value="ES5_v2.g18167"/>
</dbReference>
<evidence type="ECO:0000313" key="1">
    <source>
        <dbReference type="Proteomes" id="UP000887579"/>
    </source>
</evidence>
<name>A0AC34FLN5_9BILA</name>
<organism evidence="1 2">
    <name type="scientific">Panagrolaimus sp. ES5</name>
    <dbReference type="NCBI Taxonomy" id="591445"/>
    <lineage>
        <taxon>Eukaryota</taxon>
        <taxon>Metazoa</taxon>
        <taxon>Ecdysozoa</taxon>
        <taxon>Nematoda</taxon>
        <taxon>Chromadorea</taxon>
        <taxon>Rhabditida</taxon>
        <taxon>Tylenchina</taxon>
        <taxon>Panagrolaimomorpha</taxon>
        <taxon>Panagrolaimoidea</taxon>
        <taxon>Panagrolaimidae</taxon>
        <taxon>Panagrolaimus</taxon>
    </lineage>
</organism>
<reference evidence="2" key="1">
    <citation type="submission" date="2022-11" db="UniProtKB">
        <authorList>
            <consortium name="WormBaseParasite"/>
        </authorList>
    </citation>
    <scope>IDENTIFICATION</scope>
</reference>
<protein>
    <submittedName>
        <fullName evidence="2">MIF4G domain-containing protein</fullName>
    </submittedName>
</protein>